<protein>
    <submittedName>
        <fullName evidence="1">Uncharacterized protein</fullName>
    </submittedName>
</protein>
<sequence length="49" mass="6077">MNQRKRHTVTKELSIREITYRHDPEAAEKWFQLWVELLTRKLHSMPEEN</sequence>
<comment type="caution">
    <text evidence="1">The sequence shown here is derived from an EMBL/GenBank/DDBJ whole genome shotgun (WGS) entry which is preliminary data.</text>
</comment>
<dbReference type="Proteomes" id="UP000617402">
    <property type="component" value="Unassembled WGS sequence"/>
</dbReference>
<evidence type="ECO:0000313" key="1">
    <source>
        <dbReference type="EMBL" id="MBC9783480.1"/>
    </source>
</evidence>
<organism evidence="1 2">
    <name type="scientific">Heliobacterium chlorum</name>
    <dbReference type="NCBI Taxonomy" id="2698"/>
    <lineage>
        <taxon>Bacteria</taxon>
        <taxon>Bacillati</taxon>
        <taxon>Bacillota</taxon>
        <taxon>Clostridia</taxon>
        <taxon>Eubacteriales</taxon>
        <taxon>Heliobacteriaceae</taxon>
        <taxon>Heliobacterium</taxon>
    </lineage>
</organism>
<reference evidence="1 2" key="1">
    <citation type="submission" date="2020-07" db="EMBL/GenBank/DDBJ databases">
        <title>Draft whole-genome sequence of Heliobacterium chlorum DSM 3682, type strain.</title>
        <authorList>
            <person name="Kyndt J.A."/>
            <person name="Meyer T.E."/>
            <person name="Imhoff J.F."/>
        </authorList>
    </citation>
    <scope>NUCLEOTIDE SEQUENCE [LARGE SCALE GENOMIC DNA]</scope>
    <source>
        <strain evidence="1 2">DSM 3682</strain>
    </source>
</reference>
<accession>A0ABR7SZQ5</accession>
<evidence type="ECO:0000313" key="2">
    <source>
        <dbReference type="Proteomes" id="UP000617402"/>
    </source>
</evidence>
<keyword evidence="2" id="KW-1185">Reference proteome</keyword>
<proteinExistence type="predicted"/>
<dbReference type="EMBL" id="JACVHF010000002">
    <property type="protein sequence ID" value="MBC9783480.1"/>
    <property type="molecule type" value="Genomic_DNA"/>
</dbReference>
<name>A0ABR7SZQ5_HELCL</name>
<gene>
    <name evidence="1" type="ORF">H1S01_03010</name>
</gene>
<dbReference type="RefSeq" id="WP_188038951.1">
    <property type="nucleotide sequence ID" value="NZ_JACVHF010000002.1"/>
</dbReference>